<keyword evidence="1" id="KW-0812">Transmembrane</keyword>
<dbReference type="AlphaFoldDB" id="A0A4Y2HLF9"/>
<keyword evidence="1" id="KW-1133">Transmembrane helix</keyword>
<dbReference type="EMBL" id="BGPR01002009">
    <property type="protein sequence ID" value="GBM66167.1"/>
    <property type="molecule type" value="Genomic_DNA"/>
</dbReference>
<accession>A0A4Y2HLF9</accession>
<dbReference type="SUPFAM" id="SSF56672">
    <property type="entry name" value="DNA/RNA polymerases"/>
    <property type="match status" value="1"/>
</dbReference>
<protein>
    <recommendedName>
        <fullName evidence="2">Reverse transcriptase domain-containing protein</fullName>
    </recommendedName>
</protein>
<comment type="caution">
    <text evidence="3">The sequence shown here is derived from an EMBL/GenBank/DDBJ whole genome shotgun (WGS) entry which is preliminary data.</text>
</comment>
<organism evidence="3 4">
    <name type="scientific">Araneus ventricosus</name>
    <name type="common">Orbweaver spider</name>
    <name type="synonym">Epeira ventricosa</name>
    <dbReference type="NCBI Taxonomy" id="182803"/>
    <lineage>
        <taxon>Eukaryota</taxon>
        <taxon>Metazoa</taxon>
        <taxon>Ecdysozoa</taxon>
        <taxon>Arthropoda</taxon>
        <taxon>Chelicerata</taxon>
        <taxon>Arachnida</taxon>
        <taxon>Araneae</taxon>
        <taxon>Araneomorphae</taxon>
        <taxon>Entelegynae</taxon>
        <taxon>Araneoidea</taxon>
        <taxon>Araneidae</taxon>
        <taxon>Araneus</taxon>
    </lineage>
</organism>
<keyword evidence="4" id="KW-1185">Reference proteome</keyword>
<evidence type="ECO:0000256" key="1">
    <source>
        <dbReference type="SAM" id="Phobius"/>
    </source>
</evidence>
<dbReference type="OrthoDB" id="411871at2759"/>
<dbReference type="Pfam" id="PF00078">
    <property type="entry name" value="RVT_1"/>
    <property type="match status" value="1"/>
</dbReference>
<evidence type="ECO:0000313" key="4">
    <source>
        <dbReference type="Proteomes" id="UP000499080"/>
    </source>
</evidence>
<dbReference type="InterPro" id="IPR000477">
    <property type="entry name" value="RT_dom"/>
</dbReference>
<dbReference type="PROSITE" id="PS50878">
    <property type="entry name" value="RT_POL"/>
    <property type="match status" value="1"/>
</dbReference>
<evidence type="ECO:0000313" key="3">
    <source>
        <dbReference type="EMBL" id="GBM66167.1"/>
    </source>
</evidence>
<keyword evidence="1" id="KW-0472">Membrane</keyword>
<dbReference type="Proteomes" id="UP000499080">
    <property type="component" value="Unassembled WGS sequence"/>
</dbReference>
<dbReference type="InterPro" id="IPR043128">
    <property type="entry name" value="Rev_trsase/Diguanyl_cyclase"/>
</dbReference>
<reference evidence="3 4" key="1">
    <citation type="journal article" date="2019" name="Sci. Rep.">
        <title>Orb-weaving spider Araneus ventricosus genome elucidates the spidroin gene catalogue.</title>
        <authorList>
            <person name="Kono N."/>
            <person name="Nakamura H."/>
            <person name="Ohtoshi R."/>
            <person name="Moran D.A.P."/>
            <person name="Shinohara A."/>
            <person name="Yoshida Y."/>
            <person name="Fujiwara M."/>
            <person name="Mori M."/>
            <person name="Tomita M."/>
            <person name="Arakawa K."/>
        </authorList>
    </citation>
    <scope>NUCLEOTIDE SEQUENCE [LARGE SCALE GENOMIC DNA]</scope>
</reference>
<sequence>MCDEIVTISRACFRGCPQGSVVAPTIWNIYINPILERNNTSFYTQAFADDLALIISGRTARELEANTNIALAEIAQHLQEIKLSLSVHKCQALVFRSVSSRKFSKRNSTILNRKPTFKINNFSIKISDSLKILGIVLDNKLTWTAHISSLYSKILSLTSNFNRVIKSDWNMNRNILKIWYSTVIEKALLYGASIWSGALTKHHISQLHSFQRVFLLRFTRAYKTTSTNVLNVLTGIPPLHITAKAEFCKFQIWFGAHHLTIISLIIFLLTTTLTSEIFPLNRNP</sequence>
<evidence type="ECO:0000259" key="2">
    <source>
        <dbReference type="PROSITE" id="PS50878"/>
    </source>
</evidence>
<name>A0A4Y2HLF9_ARAVE</name>
<gene>
    <name evidence="3" type="primary">R1A1-elementORF2_624</name>
    <name evidence="3" type="ORF">AVEN_68293_1</name>
</gene>
<dbReference type="InterPro" id="IPR043502">
    <property type="entry name" value="DNA/RNA_pol_sf"/>
</dbReference>
<dbReference type="PANTHER" id="PTHR33332">
    <property type="entry name" value="REVERSE TRANSCRIPTASE DOMAIN-CONTAINING PROTEIN"/>
    <property type="match status" value="1"/>
</dbReference>
<proteinExistence type="predicted"/>
<dbReference type="GO" id="GO:0071897">
    <property type="term" value="P:DNA biosynthetic process"/>
    <property type="evidence" value="ECO:0007669"/>
    <property type="project" value="UniProtKB-ARBA"/>
</dbReference>
<dbReference type="Gene3D" id="3.30.70.270">
    <property type="match status" value="1"/>
</dbReference>
<feature type="transmembrane region" description="Helical" evidence="1">
    <location>
        <begin position="252"/>
        <end position="273"/>
    </location>
</feature>
<feature type="domain" description="Reverse transcriptase" evidence="2">
    <location>
        <begin position="1"/>
        <end position="137"/>
    </location>
</feature>